<dbReference type="Pfam" id="PF08005">
    <property type="entry name" value="PHR"/>
    <property type="match status" value="1"/>
</dbReference>
<dbReference type="Gene3D" id="2.60.120.820">
    <property type="entry name" value="PHR domain"/>
    <property type="match status" value="1"/>
</dbReference>
<feature type="domain" description="PHR" evidence="1">
    <location>
        <begin position="30"/>
        <end position="90"/>
    </location>
</feature>
<dbReference type="EMBL" id="JAIWYP010000008">
    <property type="protein sequence ID" value="KAH3786793.1"/>
    <property type="molecule type" value="Genomic_DNA"/>
</dbReference>
<proteinExistence type="predicted"/>
<accession>A0A9D4EWQ1</accession>
<reference evidence="2" key="2">
    <citation type="submission" date="2020-11" db="EMBL/GenBank/DDBJ databases">
        <authorList>
            <person name="McCartney M.A."/>
            <person name="Auch B."/>
            <person name="Kono T."/>
            <person name="Mallez S."/>
            <person name="Becker A."/>
            <person name="Gohl D.M."/>
            <person name="Silverstein K.A.T."/>
            <person name="Koren S."/>
            <person name="Bechman K.B."/>
            <person name="Herman A."/>
            <person name="Abrahante J.E."/>
            <person name="Garbe J."/>
        </authorList>
    </citation>
    <scope>NUCLEOTIDE SEQUENCE</scope>
    <source>
        <strain evidence="2">Duluth1</strain>
        <tissue evidence="2">Whole animal</tissue>
    </source>
</reference>
<reference evidence="2" key="1">
    <citation type="journal article" date="2019" name="bioRxiv">
        <title>The Genome of the Zebra Mussel, Dreissena polymorpha: A Resource for Invasive Species Research.</title>
        <authorList>
            <person name="McCartney M.A."/>
            <person name="Auch B."/>
            <person name="Kono T."/>
            <person name="Mallez S."/>
            <person name="Zhang Y."/>
            <person name="Obille A."/>
            <person name="Becker A."/>
            <person name="Abrahante J.E."/>
            <person name="Garbe J."/>
            <person name="Badalamenti J.P."/>
            <person name="Herman A."/>
            <person name="Mangelson H."/>
            <person name="Liachko I."/>
            <person name="Sullivan S."/>
            <person name="Sone E.D."/>
            <person name="Koren S."/>
            <person name="Silverstein K.A.T."/>
            <person name="Beckman K.B."/>
            <person name="Gohl D.M."/>
        </authorList>
    </citation>
    <scope>NUCLEOTIDE SEQUENCE</scope>
    <source>
        <strain evidence="2">Duluth1</strain>
        <tissue evidence="2">Whole animal</tissue>
    </source>
</reference>
<evidence type="ECO:0000313" key="3">
    <source>
        <dbReference type="Proteomes" id="UP000828390"/>
    </source>
</evidence>
<comment type="caution">
    <text evidence="2">The sequence shown here is derived from an EMBL/GenBank/DDBJ whole genome shotgun (WGS) entry which is preliminary data.</text>
</comment>
<dbReference type="Proteomes" id="UP000828390">
    <property type="component" value="Unassembled WGS sequence"/>
</dbReference>
<dbReference type="InterPro" id="IPR038648">
    <property type="entry name" value="PHR_sf"/>
</dbReference>
<gene>
    <name evidence="2" type="ORF">DPMN_164904</name>
</gene>
<organism evidence="2 3">
    <name type="scientific">Dreissena polymorpha</name>
    <name type="common">Zebra mussel</name>
    <name type="synonym">Mytilus polymorpha</name>
    <dbReference type="NCBI Taxonomy" id="45954"/>
    <lineage>
        <taxon>Eukaryota</taxon>
        <taxon>Metazoa</taxon>
        <taxon>Spiralia</taxon>
        <taxon>Lophotrochozoa</taxon>
        <taxon>Mollusca</taxon>
        <taxon>Bivalvia</taxon>
        <taxon>Autobranchia</taxon>
        <taxon>Heteroconchia</taxon>
        <taxon>Euheterodonta</taxon>
        <taxon>Imparidentia</taxon>
        <taxon>Neoheterodontei</taxon>
        <taxon>Myida</taxon>
        <taxon>Dreissenoidea</taxon>
        <taxon>Dreissenidae</taxon>
        <taxon>Dreissena</taxon>
    </lineage>
</organism>
<name>A0A9D4EWQ1_DREPO</name>
<evidence type="ECO:0000259" key="1">
    <source>
        <dbReference type="Pfam" id="PF08005"/>
    </source>
</evidence>
<protein>
    <recommendedName>
        <fullName evidence="1">PHR domain-containing protein</fullName>
    </recommendedName>
</protein>
<evidence type="ECO:0000313" key="2">
    <source>
        <dbReference type="EMBL" id="KAH3786793.1"/>
    </source>
</evidence>
<sequence length="96" mass="10637">MSKVQLLCEVTHSTGWYEVEVENGEGSYGIKINAGVVYHIVVEIKGKNSYYGRHGYTDVISDGTTFIFSTSYLSTNNTNVDMGQIAGLRYCTIPDE</sequence>
<dbReference type="InterPro" id="IPR012983">
    <property type="entry name" value="PHR"/>
</dbReference>
<dbReference type="AlphaFoldDB" id="A0A9D4EWQ1"/>
<keyword evidence="3" id="KW-1185">Reference proteome</keyword>